<feature type="compositionally biased region" description="Acidic residues" evidence="1">
    <location>
        <begin position="34"/>
        <end position="43"/>
    </location>
</feature>
<dbReference type="Proteomes" id="UP000005778">
    <property type="component" value="Chromosome"/>
</dbReference>
<dbReference type="EMBL" id="CM001488">
    <property type="protein sequence ID" value="EIM62711.1"/>
    <property type="molecule type" value="Genomic_DNA"/>
</dbReference>
<evidence type="ECO:0000313" key="3">
    <source>
        <dbReference type="Proteomes" id="UP000005778"/>
    </source>
</evidence>
<name>I5AZP8_9BACT</name>
<reference evidence="2 3" key="2">
    <citation type="submission" date="2012-02" db="EMBL/GenBank/DDBJ databases">
        <title>Improved High-Quality Draft sequence of Desulfobacter postgatei 2ac9.</title>
        <authorList>
            <consortium name="US DOE Joint Genome Institute"/>
            <person name="Lucas S."/>
            <person name="Han J."/>
            <person name="Lapidus A."/>
            <person name="Cheng J.-F."/>
            <person name="Goodwin L."/>
            <person name="Pitluck S."/>
            <person name="Peters L."/>
            <person name="Ovchinnikova G."/>
            <person name="Held B."/>
            <person name="Detter J.C."/>
            <person name="Han C."/>
            <person name="Tapia R."/>
            <person name="Land M."/>
            <person name="Hauser L."/>
            <person name="Kyrpides N."/>
            <person name="Ivanova N."/>
            <person name="Pagani I."/>
            <person name="Orellana R."/>
            <person name="Lovley D."/>
            <person name="Woyke T."/>
        </authorList>
    </citation>
    <scope>NUCLEOTIDE SEQUENCE [LARGE SCALE GENOMIC DNA]</scope>
    <source>
        <strain evidence="2 3">2ac9</strain>
    </source>
</reference>
<organism evidence="2 3">
    <name type="scientific">Desulfobacter postgatei 2ac9</name>
    <dbReference type="NCBI Taxonomy" id="879212"/>
    <lineage>
        <taxon>Bacteria</taxon>
        <taxon>Pseudomonadati</taxon>
        <taxon>Thermodesulfobacteriota</taxon>
        <taxon>Desulfobacteria</taxon>
        <taxon>Desulfobacterales</taxon>
        <taxon>Desulfobacteraceae</taxon>
        <taxon>Desulfobacter</taxon>
    </lineage>
</organism>
<protein>
    <submittedName>
        <fullName evidence="2">Uncharacterized protein</fullName>
    </submittedName>
</protein>
<dbReference type="HOGENOM" id="CLU_3232726_0_0_7"/>
<dbReference type="RefSeq" id="WP_004071419.1">
    <property type="nucleotide sequence ID" value="NZ_CM001488.1"/>
</dbReference>
<dbReference type="AlphaFoldDB" id="I5AZP8"/>
<evidence type="ECO:0000313" key="2">
    <source>
        <dbReference type="EMBL" id="EIM62711.1"/>
    </source>
</evidence>
<dbReference type="STRING" id="879212.DespoDRAFT_00717"/>
<reference evidence="2 3" key="1">
    <citation type="submission" date="2011-09" db="EMBL/GenBank/DDBJ databases">
        <authorList>
            <consortium name="US DOE Joint Genome Institute (JGI-PGF)"/>
            <person name="Lucas S."/>
            <person name="Han J."/>
            <person name="Lapidus A."/>
            <person name="Cheng J.-F."/>
            <person name="Goodwin L."/>
            <person name="Pitluck S."/>
            <person name="Peters L."/>
            <person name="Land M.L."/>
            <person name="Hauser L."/>
            <person name="Orellana R."/>
            <person name="Lovley D."/>
            <person name="Woyke T.J."/>
        </authorList>
    </citation>
    <scope>NUCLEOTIDE SEQUENCE [LARGE SCALE GENOMIC DNA]</scope>
    <source>
        <strain evidence="2 3">2ac9</strain>
    </source>
</reference>
<feature type="region of interest" description="Disordered" evidence="1">
    <location>
        <begin position="18"/>
        <end position="43"/>
    </location>
</feature>
<sequence length="43" mass="5061">MCDFFLDWDDIGLAGAMGEELAEEERERRRLEAELETDEDPEE</sequence>
<evidence type="ECO:0000256" key="1">
    <source>
        <dbReference type="SAM" id="MobiDB-lite"/>
    </source>
</evidence>
<accession>I5AZP8</accession>
<keyword evidence="3" id="KW-1185">Reference proteome</keyword>
<proteinExistence type="predicted"/>
<gene>
    <name evidence="2" type="ORF">DespoDRAFT_00717</name>
</gene>